<evidence type="ECO:0000256" key="4">
    <source>
        <dbReference type="ARBA" id="ARBA00011738"/>
    </source>
</evidence>
<evidence type="ECO:0000256" key="7">
    <source>
        <dbReference type="ARBA" id="ARBA00022679"/>
    </source>
</evidence>
<feature type="modified residue" description="N6-(pyridoxal phosphate)lysine" evidence="11">
    <location>
        <position position="217"/>
    </location>
</feature>
<evidence type="ECO:0000313" key="13">
    <source>
        <dbReference type="EMBL" id="EGF09002.1"/>
    </source>
</evidence>
<dbReference type="Gene3D" id="3.90.1150.10">
    <property type="entry name" value="Aspartate Aminotransferase, domain 1"/>
    <property type="match status" value="1"/>
</dbReference>
<comment type="caution">
    <text evidence="13">The sequence shown here is derived from an EMBL/GenBank/DDBJ whole genome shotgun (WGS) entry which is preliminary data.</text>
</comment>
<evidence type="ECO:0000256" key="5">
    <source>
        <dbReference type="ARBA" id="ARBA00022576"/>
    </source>
</evidence>
<dbReference type="Proteomes" id="UP000004105">
    <property type="component" value="Unassembled WGS sequence"/>
</dbReference>
<dbReference type="OrthoDB" id="9813612at2"/>
<evidence type="ECO:0000259" key="12">
    <source>
        <dbReference type="Pfam" id="PF00155"/>
    </source>
</evidence>
<dbReference type="InterPro" id="IPR015424">
    <property type="entry name" value="PyrdxlP-dep_Trfase"/>
</dbReference>
<dbReference type="Pfam" id="PF00155">
    <property type="entry name" value="Aminotran_1_2"/>
    <property type="match status" value="1"/>
</dbReference>
<dbReference type="STRING" id="267212.GCA_001063965_01799"/>
<evidence type="ECO:0000256" key="2">
    <source>
        <dbReference type="ARBA" id="ARBA00005011"/>
    </source>
</evidence>
<evidence type="ECO:0000256" key="9">
    <source>
        <dbReference type="ARBA" id="ARBA00023102"/>
    </source>
</evidence>
<keyword evidence="8 11" id="KW-0663">Pyridoxal phosphate</keyword>
<dbReference type="HOGENOM" id="CLU_017584_3_1_4"/>
<evidence type="ECO:0000256" key="10">
    <source>
        <dbReference type="ARBA" id="ARBA00047481"/>
    </source>
</evidence>
<evidence type="ECO:0000256" key="1">
    <source>
        <dbReference type="ARBA" id="ARBA00001933"/>
    </source>
</evidence>
<keyword evidence="5 11" id="KW-0032">Aminotransferase</keyword>
<evidence type="ECO:0000256" key="8">
    <source>
        <dbReference type="ARBA" id="ARBA00022898"/>
    </source>
</evidence>
<dbReference type="PANTHER" id="PTHR42885:SF2">
    <property type="entry name" value="HISTIDINOL-PHOSPHATE AMINOTRANSFERASE"/>
    <property type="match status" value="1"/>
</dbReference>
<comment type="subunit">
    <text evidence="4 11">Homodimer.</text>
</comment>
<dbReference type="InterPro" id="IPR005861">
    <property type="entry name" value="HisP_aminotrans"/>
</dbReference>
<comment type="similarity">
    <text evidence="3 11">Belongs to the class-II pyridoxal-phosphate-dependent aminotransferase family. Histidinol-phosphate aminotransferase subfamily.</text>
</comment>
<name>F2BFD0_9NEIS</name>
<dbReference type="PANTHER" id="PTHR42885">
    <property type="entry name" value="HISTIDINOL-PHOSPHATE AMINOTRANSFERASE-RELATED"/>
    <property type="match status" value="1"/>
</dbReference>
<dbReference type="AlphaFoldDB" id="F2BFD0"/>
<dbReference type="Gene3D" id="3.40.640.10">
    <property type="entry name" value="Type I PLP-dependent aspartate aminotransferase-like (Major domain)"/>
    <property type="match status" value="1"/>
</dbReference>
<accession>F2BFD0</accession>
<dbReference type="UniPathway" id="UPA00031">
    <property type="reaction ID" value="UER00012"/>
</dbReference>
<dbReference type="RefSeq" id="WP_007343442.1">
    <property type="nucleotide sequence ID" value="NZ_GL878494.1"/>
</dbReference>
<dbReference type="EC" id="2.6.1.9" evidence="11"/>
<evidence type="ECO:0000313" key="14">
    <source>
        <dbReference type="Proteomes" id="UP000004105"/>
    </source>
</evidence>
<dbReference type="HAMAP" id="MF_01023">
    <property type="entry name" value="HisC_aminotrans_2"/>
    <property type="match status" value="1"/>
</dbReference>
<organism evidence="13 14">
    <name type="scientific">Neisseria bacilliformis ATCC BAA-1200</name>
    <dbReference type="NCBI Taxonomy" id="888742"/>
    <lineage>
        <taxon>Bacteria</taxon>
        <taxon>Pseudomonadati</taxon>
        <taxon>Pseudomonadota</taxon>
        <taxon>Betaproteobacteria</taxon>
        <taxon>Neisseriales</taxon>
        <taxon>Neisseriaceae</taxon>
        <taxon>Neisseria</taxon>
    </lineage>
</organism>
<comment type="pathway">
    <text evidence="2 11">Amino-acid biosynthesis; L-histidine biosynthesis; L-histidine from 5-phospho-alpha-D-ribose 1-diphosphate: step 7/9.</text>
</comment>
<feature type="domain" description="Aminotransferase class I/classII large" evidence="12">
    <location>
        <begin position="29"/>
        <end position="350"/>
    </location>
</feature>
<protein>
    <recommendedName>
        <fullName evidence="11">Histidinol-phosphate aminotransferase</fullName>
        <ecNumber evidence="11">2.6.1.9</ecNumber>
    </recommendedName>
    <alternativeName>
        <fullName evidence="11">Imidazole acetol-phosphate transaminase</fullName>
    </alternativeName>
</protein>
<evidence type="ECO:0000256" key="3">
    <source>
        <dbReference type="ARBA" id="ARBA00007970"/>
    </source>
</evidence>
<evidence type="ECO:0000256" key="11">
    <source>
        <dbReference type="HAMAP-Rule" id="MF_01023"/>
    </source>
</evidence>
<sequence>MDAIQNLVRENIRNMAAYAVADVPASFVKLDAMELPYRFPEDLRRELAAELAEAQINRYPNPAACGLQPLLRATFDIPEAARIVLGNGSDELIQLLTMLLAKPGAKMLAPEPGFVMYRHNAALFGMEYVGVPLNPDFTLNLDAMLAAIETHRPALVFLACPNNPTGVPFSREDVQAVIDAAPGVVVVDEAYGAFSGGSFLPQAGGAEKLVVLRTLSKIGFAGLRLGYACCHSALAAELAKIVPPYNMNQLSLAAAKFALRHYGWVAEKIDILKHERARLAQELAALPGVRVFPSEANFLTARVPDAASVFDTLKANGILIKKLHGAHPLLEGCLRFTVGTPEQNRQVLAVLKTVF</sequence>
<evidence type="ECO:0000256" key="6">
    <source>
        <dbReference type="ARBA" id="ARBA00022605"/>
    </source>
</evidence>
<keyword evidence="7 11" id="KW-0808">Transferase</keyword>
<keyword evidence="9 11" id="KW-0368">Histidine biosynthesis</keyword>
<proteinExistence type="inferred from homology"/>
<keyword evidence="14" id="KW-1185">Reference proteome</keyword>
<dbReference type="SUPFAM" id="SSF53383">
    <property type="entry name" value="PLP-dependent transferases"/>
    <property type="match status" value="1"/>
</dbReference>
<dbReference type="CDD" id="cd00609">
    <property type="entry name" value="AAT_like"/>
    <property type="match status" value="1"/>
</dbReference>
<gene>
    <name evidence="11 13" type="primary">hisC</name>
    <name evidence="13" type="ORF">HMPREF9123_2437</name>
</gene>
<dbReference type="InterPro" id="IPR015422">
    <property type="entry name" value="PyrdxlP-dep_Trfase_small"/>
</dbReference>
<comment type="catalytic activity">
    <reaction evidence="10 11">
        <text>L-histidinol phosphate + 2-oxoglutarate = 3-(imidazol-4-yl)-2-oxopropyl phosphate + L-glutamate</text>
        <dbReference type="Rhea" id="RHEA:23744"/>
        <dbReference type="ChEBI" id="CHEBI:16810"/>
        <dbReference type="ChEBI" id="CHEBI:29985"/>
        <dbReference type="ChEBI" id="CHEBI:57766"/>
        <dbReference type="ChEBI" id="CHEBI:57980"/>
        <dbReference type="EC" id="2.6.1.9"/>
    </reaction>
</comment>
<dbReference type="GO" id="GO:0000105">
    <property type="term" value="P:L-histidine biosynthetic process"/>
    <property type="evidence" value="ECO:0007669"/>
    <property type="project" value="UniProtKB-UniRule"/>
</dbReference>
<dbReference type="GO" id="GO:0004400">
    <property type="term" value="F:histidinol-phosphate transaminase activity"/>
    <property type="evidence" value="ECO:0007669"/>
    <property type="project" value="UniProtKB-UniRule"/>
</dbReference>
<dbReference type="InterPro" id="IPR015421">
    <property type="entry name" value="PyrdxlP-dep_Trfase_major"/>
</dbReference>
<reference evidence="13 14" key="1">
    <citation type="submission" date="2011-02" db="EMBL/GenBank/DDBJ databases">
        <authorList>
            <person name="Muzny D."/>
            <person name="Qin X."/>
            <person name="Deng J."/>
            <person name="Jiang H."/>
            <person name="Liu Y."/>
            <person name="Qu J."/>
            <person name="Song X.-Z."/>
            <person name="Zhang L."/>
            <person name="Thornton R."/>
            <person name="Coyle M."/>
            <person name="Francisco L."/>
            <person name="Jackson L."/>
            <person name="Javaid M."/>
            <person name="Korchina V."/>
            <person name="Kovar C."/>
            <person name="Mata R."/>
            <person name="Mathew T."/>
            <person name="Ngo R."/>
            <person name="Nguyen L."/>
            <person name="Nguyen N."/>
            <person name="Okwuonu G."/>
            <person name="Ongeri F."/>
            <person name="Pham C."/>
            <person name="Simmons D."/>
            <person name="Wilczek-Boney K."/>
            <person name="Hale W."/>
            <person name="Jakkamsetti A."/>
            <person name="Pham P."/>
            <person name="Ruth R."/>
            <person name="San Lucas F."/>
            <person name="Warren J."/>
            <person name="Zhang J."/>
            <person name="Zhao Z."/>
            <person name="Zhou C."/>
            <person name="Zhu D."/>
            <person name="Lee S."/>
            <person name="Bess C."/>
            <person name="Blankenburg K."/>
            <person name="Forbes L."/>
            <person name="Fu Q."/>
            <person name="Gubbala S."/>
            <person name="Hirani K."/>
            <person name="Jayaseelan J.C."/>
            <person name="Lara F."/>
            <person name="Munidasa M."/>
            <person name="Palculict T."/>
            <person name="Patil S."/>
            <person name="Pu L.-L."/>
            <person name="Saada N."/>
            <person name="Tang L."/>
            <person name="Weissenberger G."/>
            <person name="Zhu Y."/>
            <person name="Hemphill L."/>
            <person name="Shang Y."/>
            <person name="Youmans B."/>
            <person name="Ayvaz T."/>
            <person name="Ross M."/>
            <person name="Santibanez J."/>
            <person name="Aqrawi P."/>
            <person name="Gross S."/>
            <person name="Joshi V."/>
            <person name="Fowler G."/>
            <person name="Nazareth L."/>
            <person name="Reid J."/>
            <person name="Worley K."/>
            <person name="Petrosino J."/>
            <person name="Highlander S."/>
            <person name="Gibbs R."/>
        </authorList>
    </citation>
    <scope>NUCLEOTIDE SEQUENCE [LARGE SCALE GENOMIC DNA]</scope>
    <source>
        <strain evidence="13 14">ATCC BAA-1200</strain>
    </source>
</reference>
<dbReference type="GO" id="GO:0030170">
    <property type="term" value="F:pyridoxal phosphate binding"/>
    <property type="evidence" value="ECO:0007669"/>
    <property type="project" value="InterPro"/>
</dbReference>
<comment type="cofactor">
    <cofactor evidence="1 11">
        <name>pyridoxal 5'-phosphate</name>
        <dbReference type="ChEBI" id="CHEBI:597326"/>
    </cofactor>
</comment>
<dbReference type="NCBIfam" id="TIGR01141">
    <property type="entry name" value="hisC"/>
    <property type="match status" value="1"/>
</dbReference>
<dbReference type="EMBL" id="AFAY01000048">
    <property type="protein sequence ID" value="EGF09002.1"/>
    <property type="molecule type" value="Genomic_DNA"/>
</dbReference>
<keyword evidence="6 11" id="KW-0028">Amino-acid biosynthesis</keyword>
<dbReference type="InterPro" id="IPR004839">
    <property type="entry name" value="Aminotransferase_I/II_large"/>
</dbReference>